<sequence length="69" mass="8258">MTRAFTRVFFSVSIRTQPPMYFELFNFKEGSFLVFYLYLFLVLGYKVFSCTPHTEVWLRIETANDITLN</sequence>
<keyword evidence="1" id="KW-1133">Transmembrane helix</keyword>
<dbReference type="EMBL" id="KY705288">
    <property type="protein sequence ID" value="ARU14723.1"/>
    <property type="molecule type" value="Genomic_DNA"/>
</dbReference>
<gene>
    <name evidence="2" type="ORF">P9901_30</name>
</gene>
<accession>A0A286QS46</accession>
<name>A0A286QS46_9CAUD</name>
<evidence type="ECO:0000313" key="3">
    <source>
        <dbReference type="Proteomes" id="UP000226199"/>
    </source>
</evidence>
<organism evidence="2 3">
    <name type="scientific">Streptococcus phage P9901</name>
    <dbReference type="NCBI Taxonomy" id="1971447"/>
    <lineage>
        <taxon>Viruses</taxon>
        <taxon>Duplodnaviria</taxon>
        <taxon>Heunggongvirae</taxon>
        <taxon>Uroviricota</taxon>
        <taxon>Caudoviricetes</taxon>
        <taxon>Aliceevansviridae</taxon>
        <taxon>Moineauvirus</taxon>
        <taxon>Moineauvirus P9901</taxon>
    </lineage>
</organism>
<evidence type="ECO:0000256" key="1">
    <source>
        <dbReference type="SAM" id="Phobius"/>
    </source>
</evidence>
<keyword evidence="3" id="KW-1185">Reference proteome</keyword>
<reference evidence="2 3" key="1">
    <citation type="journal article" date="2017" name="Front. Microbiol.">
        <title>Global Survey and Genome Exploration of Bacteriophages Infecting the Lactic Acid Bacterium Streptococcus thermophilus.</title>
        <authorList>
            <person name="McDonnell B."/>
            <person name="Mahony J."/>
            <person name="Hanemaaijer L."/>
            <person name="Neve H."/>
            <person name="Noben J.-P."/>
            <person name="Lugli G.A."/>
            <person name="Ventura M."/>
            <person name="Kouwen T.R."/>
            <person name="van Sinderen D."/>
        </authorList>
    </citation>
    <scope>NUCLEOTIDE SEQUENCE [LARGE SCALE GENOMIC DNA]</scope>
</reference>
<proteinExistence type="predicted"/>
<keyword evidence="1" id="KW-0472">Membrane</keyword>
<evidence type="ECO:0000313" key="2">
    <source>
        <dbReference type="EMBL" id="ARU14723.1"/>
    </source>
</evidence>
<protein>
    <submittedName>
        <fullName evidence="2">Uncharacterized protein</fullName>
    </submittedName>
</protein>
<feature type="transmembrane region" description="Helical" evidence="1">
    <location>
        <begin position="30"/>
        <end position="48"/>
    </location>
</feature>
<dbReference type="Proteomes" id="UP000226199">
    <property type="component" value="Segment"/>
</dbReference>
<keyword evidence="1" id="KW-0812">Transmembrane</keyword>